<protein>
    <submittedName>
        <fullName evidence="1">Uncharacterized protein</fullName>
    </submittedName>
</protein>
<accession>A0ABQ9Z8Z5</accession>
<comment type="caution">
    <text evidence="1">The sequence shown here is derived from an EMBL/GenBank/DDBJ whole genome shotgun (WGS) entry which is preliminary data.</text>
</comment>
<evidence type="ECO:0000313" key="1">
    <source>
        <dbReference type="EMBL" id="KAK4009144.1"/>
    </source>
</evidence>
<keyword evidence="2" id="KW-1185">Reference proteome</keyword>
<sequence>MDIREKLQDPVLRDELLEDLVDLLYNLKENDFQSVLRLIPAFLLHLHHHQHHQHRRLSCHQVAYLSQ</sequence>
<proteinExistence type="predicted"/>
<evidence type="ECO:0000313" key="2">
    <source>
        <dbReference type="Proteomes" id="UP001234178"/>
    </source>
</evidence>
<gene>
    <name evidence="1" type="ORF">OUZ56_018227</name>
</gene>
<name>A0ABQ9Z8Z5_9CRUS</name>
<dbReference type="Proteomes" id="UP001234178">
    <property type="component" value="Unassembled WGS sequence"/>
</dbReference>
<organism evidence="1 2">
    <name type="scientific">Daphnia magna</name>
    <dbReference type="NCBI Taxonomy" id="35525"/>
    <lineage>
        <taxon>Eukaryota</taxon>
        <taxon>Metazoa</taxon>
        <taxon>Ecdysozoa</taxon>
        <taxon>Arthropoda</taxon>
        <taxon>Crustacea</taxon>
        <taxon>Branchiopoda</taxon>
        <taxon>Diplostraca</taxon>
        <taxon>Cladocera</taxon>
        <taxon>Anomopoda</taxon>
        <taxon>Daphniidae</taxon>
        <taxon>Daphnia</taxon>
    </lineage>
</organism>
<reference evidence="1 2" key="1">
    <citation type="journal article" date="2023" name="Nucleic Acids Res.">
        <title>The hologenome of Daphnia magna reveals possible DNA methylation and microbiome-mediated evolution of the host genome.</title>
        <authorList>
            <person name="Chaturvedi A."/>
            <person name="Li X."/>
            <person name="Dhandapani V."/>
            <person name="Marshall H."/>
            <person name="Kissane S."/>
            <person name="Cuenca-Cambronero M."/>
            <person name="Asole G."/>
            <person name="Calvet F."/>
            <person name="Ruiz-Romero M."/>
            <person name="Marangio P."/>
            <person name="Guigo R."/>
            <person name="Rago D."/>
            <person name="Mirbahai L."/>
            <person name="Eastwood N."/>
            <person name="Colbourne J.K."/>
            <person name="Zhou J."/>
            <person name="Mallon E."/>
            <person name="Orsini L."/>
        </authorList>
    </citation>
    <scope>NUCLEOTIDE SEQUENCE [LARGE SCALE GENOMIC DNA]</scope>
    <source>
        <strain evidence="1">LRV0_1</strain>
    </source>
</reference>
<dbReference type="EMBL" id="JAOYFB010000003">
    <property type="protein sequence ID" value="KAK4009144.1"/>
    <property type="molecule type" value="Genomic_DNA"/>
</dbReference>